<feature type="signal peptide" evidence="1">
    <location>
        <begin position="1"/>
        <end position="19"/>
    </location>
</feature>
<evidence type="ECO:0000313" key="3">
    <source>
        <dbReference type="Proteomes" id="UP000059419"/>
    </source>
</evidence>
<evidence type="ECO:0000256" key="1">
    <source>
        <dbReference type="SAM" id="SignalP"/>
    </source>
</evidence>
<reference evidence="3" key="1">
    <citation type="submission" date="2015-11" db="EMBL/GenBank/DDBJ databases">
        <authorList>
            <person name="Blom J."/>
        </authorList>
    </citation>
    <scope>NUCLEOTIDE SEQUENCE [LARGE SCALE GENOMIC DNA]</scope>
</reference>
<protein>
    <recommendedName>
        <fullName evidence="4">DUF2846 domain-containing protein</fullName>
    </recommendedName>
</protein>
<proteinExistence type="predicted"/>
<accession>A0A0U5GQK6</accession>
<dbReference type="AlphaFoldDB" id="A0A0U5GQK6"/>
<feature type="chain" id="PRO_5006858101" description="DUF2846 domain-containing protein" evidence="1">
    <location>
        <begin position="20"/>
        <end position="161"/>
    </location>
</feature>
<dbReference type="Proteomes" id="UP000059419">
    <property type="component" value="Chromosome 1"/>
</dbReference>
<dbReference type="EMBL" id="LN907827">
    <property type="protein sequence ID" value="CUU25252.1"/>
    <property type="molecule type" value="Genomic_DNA"/>
</dbReference>
<evidence type="ECO:0008006" key="4">
    <source>
        <dbReference type="Google" id="ProtNLM"/>
    </source>
</evidence>
<keyword evidence="3" id="KW-1185">Reference proteome</keyword>
<gene>
    <name evidence="2" type="ORF">EM595_3021</name>
</gene>
<sequence>MRIAIFSALYLMAVASAQANTQQTDVLPEYYQSLSALPLSQSRVIFFRSFDDEEGAAHIYINGEFHTSLLPGSFTAFCLAPGEHRLAALVKNASYYHGMPLTDFKIWLGRGETQFLRMLDGYSGEPEVLNRPAAEQELPYLHQQRRMLSRASSVEECSAAD</sequence>
<dbReference type="PATRIC" id="fig|1619313.3.peg.3138"/>
<keyword evidence="1" id="KW-0732">Signal</keyword>
<dbReference type="STRING" id="1619313.EM595_3021"/>
<dbReference type="RefSeq" id="WP_187488261.1">
    <property type="nucleotide sequence ID" value="NZ_JACSXD010000007.1"/>
</dbReference>
<organism evidence="2 3">
    <name type="scientific">Duffyella gerundensis</name>
    <dbReference type="NCBI Taxonomy" id="1619313"/>
    <lineage>
        <taxon>Bacteria</taxon>
        <taxon>Pseudomonadati</taxon>
        <taxon>Pseudomonadota</taxon>
        <taxon>Gammaproteobacteria</taxon>
        <taxon>Enterobacterales</taxon>
        <taxon>Erwiniaceae</taxon>
        <taxon>Duffyella</taxon>
    </lineage>
</organism>
<evidence type="ECO:0000313" key="2">
    <source>
        <dbReference type="EMBL" id="CUU25252.1"/>
    </source>
</evidence>
<name>A0A0U5GQK6_9GAMM</name>
<dbReference type="KEGG" id="ege:EM595_3021"/>